<dbReference type="PROSITE" id="PS51257">
    <property type="entry name" value="PROKAR_LIPOPROTEIN"/>
    <property type="match status" value="1"/>
</dbReference>
<protein>
    <recommendedName>
        <fullName evidence="3">Fasciclin domain-containing protein</fullName>
    </recommendedName>
</protein>
<organism evidence="1 2">
    <name type="scientific">Terrimonas rubra</name>
    <dbReference type="NCBI Taxonomy" id="1035890"/>
    <lineage>
        <taxon>Bacteria</taxon>
        <taxon>Pseudomonadati</taxon>
        <taxon>Bacteroidota</taxon>
        <taxon>Chitinophagia</taxon>
        <taxon>Chitinophagales</taxon>
        <taxon>Chitinophagaceae</taxon>
        <taxon>Terrimonas</taxon>
    </lineage>
</organism>
<name>A0ABW6AAW4_9BACT</name>
<accession>A0ABW6AAW4</accession>
<dbReference type="Gene3D" id="2.30.180.10">
    <property type="entry name" value="FAS1 domain"/>
    <property type="match status" value="1"/>
</dbReference>
<reference evidence="2" key="1">
    <citation type="journal article" date="2019" name="Int. J. Syst. Evol. Microbiol.">
        <title>The Global Catalogue of Microorganisms (GCM) 10K type strain sequencing project: providing services to taxonomists for standard genome sequencing and annotation.</title>
        <authorList>
            <consortium name="The Broad Institute Genomics Platform"/>
            <consortium name="The Broad Institute Genome Sequencing Center for Infectious Disease"/>
            <person name="Wu L."/>
            <person name="Ma J."/>
        </authorList>
    </citation>
    <scope>NUCLEOTIDE SEQUENCE [LARGE SCALE GENOMIC DNA]</scope>
    <source>
        <strain evidence="2">KCTC 23299</strain>
    </source>
</reference>
<gene>
    <name evidence="1" type="ORF">ACFS6H_19105</name>
</gene>
<dbReference type="RefSeq" id="WP_386102916.1">
    <property type="nucleotide sequence ID" value="NZ_JBHUOZ010000003.1"/>
</dbReference>
<evidence type="ECO:0000313" key="2">
    <source>
        <dbReference type="Proteomes" id="UP001597511"/>
    </source>
</evidence>
<sequence>MRITIKYFLTILLLGAVFISCKKDKYKNDGGTHSPNVNMTTYDYLKQHGSFDSLIAVIDLAGMKDMVNSSKTFFAVPDWGINDYVKAKKQKKVIETGDENISFYVKDLDVYTLRDSLKMYMYPELINRQNLTVAGKEYTSAFGPMANDTRMYIRLRRIVNYNSYVGTVDFINFGQVIGTLDTEEPDVNAIPISQRDKTVDCQTSGIITTTGTLHVVNNFHRLFFNNEPLP</sequence>
<evidence type="ECO:0000313" key="1">
    <source>
        <dbReference type="EMBL" id="MFD2921836.1"/>
    </source>
</evidence>
<keyword evidence="2" id="KW-1185">Reference proteome</keyword>
<dbReference type="InterPro" id="IPR036378">
    <property type="entry name" value="FAS1_dom_sf"/>
</dbReference>
<proteinExistence type="predicted"/>
<dbReference type="EMBL" id="JBHUOZ010000003">
    <property type="protein sequence ID" value="MFD2921836.1"/>
    <property type="molecule type" value="Genomic_DNA"/>
</dbReference>
<evidence type="ECO:0008006" key="3">
    <source>
        <dbReference type="Google" id="ProtNLM"/>
    </source>
</evidence>
<comment type="caution">
    <text evidence="1">The sequence shown here is derived from an EMBL/GenBank/DDBJ whole genome shotgun (WGS) entry which is preliminary data.</text>
</comment>
<dbReference type="Proteomes" id="UP001597511">
    <property type="component" value="Unassembled WGS sequence"/>
</dbReference>